<evidence type="ECO:0000256" key="1">
    <source>
        <dbReference type="SAM" id="SignalP"/>
    </source>
</evidence>
<keyword evidence="3" id="KW-1185">Reference proteome</keyword>
<evidence type="ECO:0008006" key="4">
    <source>
        <dbReference type="Google" id="ProtNLM"/>
    </source>
</evidence>
<comment type="caution">
    <text evidence="2">The sequence shown here is derived from an EMBL/GenBank/DDBJ whole genome shotgun (WGS) entry which is preliminary data.</text>
</comment>
<evidence type="ECO:0000313" key="2">
    <source>
        <dbReference type="EMBL" id="KAJ7735752.1"/>
    </source>
</evidence>
<dbReference type="EMBL" id="JARKIB010000125">
    <property type="protein sequence ID" value="KAJ7735752.1"/>
    <property type="molecule type" value="Genomic_DNA"/>
</dbReference>
<protein>
    <recommendedName>
        <fullName evidence="4">Secreted protein</fullName>
    </recommendedName>
</protein>
<dbReference type="Proteomes" id="UP001215598">
    <property type="component" value="Unassembled WGS sequence"/>
</dbReference>
<name>A0AAD7I5R1_9AGAR</name>
<accession>A0AAD7I5R1</accession>
<reference evidence="2" key="1">
    <citation type="submission" date="2023-03" db="EMBL/GenBank/DDBJ databases">
        <title>Massive genome expansion in bonnet fungi (Mycena s.s.) driven by repeated elements and novel gene families across ecological guilds.</title>
        <authorList>
            <consortium name="Lawrence Berkeley National Laboratory"/>
            <person name="Harder C.B."/>
            <person name="Miyauchi S."/>
            <person name="Viragh M."/>
            <person name="Kuo A."/>
            <person name="Thoen E."/>
            <person name="Andreopoulos B."/>
            <person name="Lu D."/>
            <person name="Skrede I."/>
            <person name="Drula E."/>
            <person name="Henrissat B."/>
            <person name="Morin E."/>
            <person name="Kohler A."/>
            <person name="Barry K."/>
            <person name="LaButti K."/>
            <person name="Morin E."/>
            <person name="Salamov A."/>
            <person name="Lipzen A."/>
            <person name="Mereny Z."/>
            <person name="Hegedus B."/>
            <person name="Baldrian P."/>
            <person name="Stursova M."/>
            <person name="Weitz H."/>
            <person name="Taylor A."/>
            <person name="Grigoriev I.V."/>
            <person name="Nagy L.G."/>
            <person name="Martin F."/>
            <person name="Kauserud H."/>
        </authorList>
    </citation>
    <scope>NUCLEOTIDE SEQUENCE</scope>
    <source>
        <strain evidence="2">CBHHK182m</strain>
    </source>
</reference>
<feature type="chain" id="PRO_5042292890" description="Secreted protein" evidence="1">
    <location>
        <begin position="22"/>
        <end position="73"/>
    </location>
</feature>
<keyword evidence="1" id="KW-0732">Signal</keyword>
<gene>
    <name evidence="2" type="ORF">B0H16DRAFT_1731179</name>
</gene>
<proteinExistence type="predicted"/>
<evidence type="ECO:0000313" key="3">
    <source>
        <dbReference type="Proteomes" id="UP001215598"/>
    </source>
</evidence>
<organism evidence="2 3">
    <name type="scientific">Mycena metata</name>
    <dbReference type="NCBI Taxonomy" id="1033252"/>
    <lineage>
        <taxon>Eukaryota</taxon>
        <taxon>Fungi</taxon>
        <taxon>Dikarya</taxon>
        <taxon>Basidiomycota</taxon>
        <taxon>Agaricomycotina</taxon>
        <taxon>Agaricomycetes</taxon>
        <taxon>Agaricomycetidae</taxon>
        <taxon>Agaricales</taxon>
        <taxon>Marasmiineae</taxon>
        <taxon>Mycenaceae</taxon>
        <taxon>Mycena</taxon>
    </lineage>
</organism>
<feature type="signal peptide" evidence="1">
    <location>
        <begin position="1"/>
        <end position="21"/>
    </location>
</feature>
<sequence length="73" mass="8288">MNKLWILVIITARVGFRRITATFHFQLTYTGIGGNLLLQRRTLGVTTGPTESLRFTRLRGGKNSFNSVYFGHD</sequence>
<dbReference type="AlphaFoldDB" id="A0AAD7I5R1"/>